<reference evidence="1" key="1">
    <citation type="submission" date="2015-05" db="EMBL/GenBank/DDBJ databases">
        <title>The complete genome of Altererythrobacter atlanticus strain 26DY36.</title>
        <authorList>
            <person name="Wu Y.-H."/>
            <person name="Cheng H."/>
            <person name="Wu X.-W."/>
        </authorList>
    </citation>
    <scope>NUCLEOTIDE SEQUENCE [LARGE SCALE GENOMIC DNA]</scope>
    <source>
        <strain evidence="1">26DY36</strain>
    </source>
</reference>
<dbReference type="Proteomes" id="UP000034392">
    <property type="component" value="Chromosome"/>
</dbReference>
<dbReference type="STRING" id="1267766.WYH_03229"/>
<dbReference type="PATRIC" id="fig|1267766.3.peg.3274"/>
<proteinExistence type="predicted"/>
<organism evidence="1 2">
    <name type="scientific">Croceibacterium atlanticum</name>
    <dbReference type="NCBI Taxonomy" id="1267766"/>
    <lineage>
        <taxon>Bacteria</taxon>
        <taxon>Pseudomonadati</taxon>
        <taxon>Pseudomonadota</taxon>
        <taxon>Alphaproteobacteria</taxon>
        <taxon>Sphingomonadales</taxon>
        <taxon>Erythrobacteraceae</taxon>
        <taxon>Croceibacterium</taxon>
    </lineage>
</organism>
<dbReference type="AlphaFoldDB" id="A0A0F7KV79"/>
<gene>
    <name evidence="1" type="ORF">WYH_03229</name>
</gene>
<name>A0A0F7KV79_9SPHN</name>
<protein>
    <submittedName>
        <fullName evidence="1">Uncharacterized protein</fullName>
    </submittedName>
</protein>
<sequence length="34" mass="3660">MPISLELVVLSLVAYGAGLAIGWGLWGRDESRTE</sequence>
<evidence type="ECO:0000313" key="1">
    <source>
        <dbReference type="EMBL" id="AKH44248.1"/>
    </source>
</evidence>
<accession>A0A0F7KV79</accession>
<dbReference type="KEGG" id="aay:WYH_03229"/>
<dbReference type="EMBL" id="CP011452">
    <property type="protein sequence ID" value="AKH44248.1"/>
    <property type="molecule type" value="Genomic_DNA"/>
</dbReference>
<evidence type="ECO:0000313" key="2">
    <source>
        <dbReference type="Proteomes" id="UP000034392"/>
    </source>
</evidence>
<keyword evidence="2" id="KW-1185">Reference proteome</keyword>